<name>A0A1Q9CQP5_SYMMI</name>
<keyword evidence="2" id="KW-1185">Reference proteome</keyword>
<dbReference type="OrthoDB" id="441312at2759"/>
<proteinExistence type="predicted"/>
<evidence type="ECO:0000313" key="1">
    <source>
        <dbReference type="EMBL" id="OLP85230.1"/>
    </source>
</evidence>
<evidence type="ECO:0000313" key="2">
    <source>
        <dbReference type="Proteomes" id="UP000186817"/>
    </source>
</evidence>
<dbReference type="Proteomes" id="UP000186817">
    <property type="component" value="Unassembled WGS sequence"/>
</dbReference>
<comment type="caution">
    <text evidence="1">The sequence shown here is derived from an EMBL/GenBank/DDBJ whole genome shotgun (WGS) entry which is preliminary data.</text>
</comment>
<dbReference type="AlphaFoldDB" id="A0A1Q9CQP5"/>
<gene>
    <name evidence="1" type="ORF">AK812_SmicGene33790</name>
</gene>
<protein>
    <submittedName>
        <fullName evidence="1">Uncharacterized protein</fullName>
    </submittedName>
</protein>
<reference evidence="1 2" key="1">
    <citation type="submission" date="2016-02" db="EMBL/GenBank/DDBJ databases">
        <title>Genome analysis of coral dinoflagellate symbionts highlights evolutionary adaptations to a symbiotic lifestyle.</title>
        <authorList>
            <person name="Aranda M."/>
            <person name="Li Y."/>
            <person name="Liew Y.J."/>
            <person name="Baumgarten S."/>
            <person name="Simakov O."/>
            <person name="Wilson M."/>
            <person name="Piel J."/>
            <person name="Ashoor H."/>
            <person name="Bougouffa S."/>
            <person name="Bajic V.B."/>
            <person name="Ryu T."/>
            <person name="Ravasi T."/>
            <person name="Bayer T."/>
            <person name="Micklem G."/>
            <person name="Kim H."/>
            <person name="Bhak J."/>
            <person name="Lajeunesse T.C."/>
            <person name="Voolstra C.R."/>
        </authorList>
    </citation>
    <scope>NUCLEOTIDE SEQUENCE [LARGE SCALE GENOMIC DNA]</scope>
    <source>
        <strain evidence="1 2">CCMP2467</strain>
    </source>
</reference>
<sequence>MENRGGPFLQGPAGAWAGAVPAQLGAQGSFTTAADVLQQQQHQQMQAMMQPLLWQQNESFQQLLSEMSQQQHRLQSDFTQALHDSLRARDAREVRQRTDNVPQDDNPDKVFNTLDPRVQNIMRQISKDWDRRIERLFHQRNLKSKYDSIDAAGSVHHDFAVEGDREWQFAKEYKAVATPSELERSSAEQGDAPMRAYDLEHAWRSMRQRHAKECWMFVKQHQSQFLQHLEHTTTQQYFKQEAIAKIAEYTEQLKGYYSSDVVKRLTDKALVWTELKTRSSMGFWSEKTASMKAKQQKRQQELDKAQASYESMDARALFAALTLEAQGVKKQQDGSDKHKRGKPITVHKNSALGSILNQFEPIAKMYNIQIKAYEFLTAKEFVKQWPEHRLYSTNMLQLAKSRLSQMTSQALAAQAISRQQARFLLDNLNYNSAPRFRVNVKIHKNPIDSRPICNNAKFCLCNAGIFLGVYMQPIVHKCKHVIPASAHVVNWADNYKPARDDMFVSFDIKALYPSLQIWPVEHSQESLDVYTVVSASIWRHYQRNPCLAFLLDALLHCIL</sequence>
<organism evidence="1 2">
    <name type="scientific">Symbiodinium microadriaticum</name>
    <name type="common">Dinoflagellate</name>
    <name type="synonym">Zooxanthella microadriatica</name>
    <dbReference type="NCBI Taxonomy" id="2951"/>
    <lineage>
        <taxon>Eukaryota</taxon>
        <taxon>Sar</taxon>
        <taxon>Alveolata</taxon>
        <taxon>Dinophyceae</taxon>
        <taxon>Suessiales</taxon>
        <taxon>Symbiodiniaceae</taxon>
        <taxon>Symbiodinium</taxon>
    </lineage>
</organism>
<accession>A0A1Q9CQP5</accession>
<dbReference type="EMBL" id="LSRX01000987">
    <property type="protein sequence ID" value="OLP85230.1"/>
    <property type="molecule type" value="Genomic_DNA"/>
</dbReference>